<dbReference type="EMBL" id="HBGG01036462">
    <property type="protein sequence ID" value="CAD9216712.1"/>
    <property type="molecule type" value="Transcribed_RNA"/>
</dbReference>
<sequence length="140" mass="16290">MLVDNVPTLFLQHAQWRAAKREELRRLNIDEYGNMRVTLRPLKFKHFMPMFQRAHAAAFSKERNMAGWEREGILPKFNRREYWRLKSEVSRGMAPHKRDSGSSSAKSAFGGTPLPVSQNIASYNTTDIYARAREAHMRIP</sequence>
<organism evidence="2">
    <name type="scientific">Tetraselmis chuii</name>
    <dbReference type="NCBI Taxonomy" id="63592"/>
    <lineage>
        <taxon>Eukaryota</taxon>
        <taxon>Viridiplantae</taxon>
        <taxon>Chlorophyta</taxon>
        <taxon>core chlorophytes</taxon>
        <taxon>Chlorodendrophyceae</taxon>
        <taxon>Chlorodendrales</taxon>
        <taxon>Chlorodendraceae</taxon>
        <taxon>Tetraselmis</taxon>
    </lineage>
</organism>
<dbReference type="AlphaFoldDB" id="A0A7S1T3T9"/>
<name>A0A7S1T3T9_9CHLO</name>
<reference evidence="2" key="1">
    <citation type="submission" date="2021-01" db="EMBL/GenBank/DDBJ databases">
        <authorList>
            <person name="Corre E."/>
            <person name="Pelletier E."/>
            <person name="Niang G."/>
            <person name="Scheremetjew M."/>
            <person name="Finn R."/>
            <person name="Kale V."/>
            <person name="Holt S."/>
            <person name="Cochrane G."/>
            <person name="Meng A."/>
            <person name="Brown T."/>
            <person name="Cohen L."/>
        </authorList>
    </citation>
    <scope>NUCLEOTIDE SEQUENCE</scope>
    <source>
        <strain evidence="2">PLY429</strain>
    </source>
</reference>
<feature type="compositionally biased region" description="Low complexity" evidence="1">
    <location>
        <begin position="101"/>
        <end position="110"/>
    </location>
</feature>
<evidence type="ECO:0000256" key="1">
    <source>
        <dbReference type="SAM" id="MobiDB-lite"/>
    </source>
</evidence>
<evidence type="ECO:0000313" key="2">
    <source>
        <dbReference type="EMBL" id="CAD9216712.1"/>
    </source>
</evidence>
<accession>A0A7S1T3T9</accession>
<proteinExistence type="predicted"/>
<gene>
    <name evidence="2" type="ORF">TCHU04912_LOCUS18959</name>
</gene>
<feature type="region of interest" description="Disordered" evidence="1">
    <location>
        <begin position="89"/>
        <end position="110"/>
    </location>
</feature>
<protein>
    <submittedName>
        <fullName evidence="2">Uncharacterized protein</fullName>
    </submittedName>
</protein>